<reference evidence="5" key="1">
    <citation type="journal article" date="2013" name="Science">
        <title>Gene transfer from bacteria and archaea facilitated evolution of an extremophilic eukaryote.</title>
        <authorList>
            <person name="Schonknecht G."/>
            <person name="Chen W.H."/>
            <person name="Ternes C.M."/>
            <person name="Barbier G.G."/>
            <person name="Shrestha R.P."/>
            <person name="Stanke M."/>
            <person name="Brautigam A."/>
            <person name="Baker B.J."/>
            <person name="Banfield J.F."/>
            <person name="Garavito R.M."/>
            <person name="Carr K."/>
            <person name="Wilkerson C."/>
            <person name="Rensing S.A."/>
            <person name="Gagneul D."/>
            <person name="Dickenson N.E."/>
            <person name="Oesterhelt C."/>
            <person name="Lercher M.J."/>
            <person name="Weber A.P."/>
        </authorList>
    </citation>
    <scope>NUCLEOTIDE SEQUENCE [LARGE SCALE GENOMIC DNA]</scope>
    <source>
        <strain evidence="5">074W</strain>
    </source>
</reference>
<evidence type="ECO:0000259" key="3">
    <source>
        <dbReference type="PROSITE" id="PS50002"/>
    </source>
</evidence>
<dbReference type="GO" id="GO:0031097">
    <property type="term" value="C:medial cortex"/>
    <property type="evidence" value="ECO:0007669"/>
    <property type="project" value="TreeGrafter"/>
</dbReference>
<dbReference type="KEGG" id="gsl:Gasu_46420"/>
<keyword evidence="1 2" id="KW-0728">SH3 domain</keyword>
<proteinExistence type="predicted"/>
<dbReference type="GO" id="GO:1990528">
    <property type="term" value="C:Rvs161p-Rvs167p complex"/>
    <property type="evidence" value="ECO:0007669"/>
    <property type="project" value="TreeGrafter"/>
</dbReference>
<dbReference type="PROSITE" id="PS50002">
    <property type="entry name" value="SH3"/>
    <property type="match status" value="1"/>
</dbReference>
<dbReference type="SMART" id="SM00326">
    <property type="entry name" value="SH3"/>
    <property type="match status" value="1"/>
</dbReference>
<dbReference type="PANTHER" id="PTHR47174:SF1">
    <property type="entry name" value="REDUCED VIABILITY UPON STARVATION PROTEIN 167"/>
    <property type="match status" value="1"/>
</dbReference>
<evidence type="ECO:0000256" key="1">
    <source>
        <dbReference type="ARBA" id="ARBA00022443"/>
    </source>
</evidence>
<dbReference type="OrthoDB" id="5340910at2759"/>
<dbReference type="Gramene" id="EME27819">
    <property type="protein sequence ID" value="EME27819"/>
    <property type="gene ID" value="Gasu_46420"/>
</dbReference>
<evidence type="ECO:0000256" key="2">
    <source>
        <dbReference type="PROSITE-ProRule" id="PRU00192"/>
    </source>
</evidence>
<dbReference type="eggNOG" id="KOG0162">
    <property type="taxonomic scope" value="Eukaryota"/>
</dbReference>
<dbReference type="GeneID" id="17086702"/>
<feature type="domain" description="SH3" evidence="3">
    <location>
        <begin position="169"/>
        <end position="228"/>
    </location>
</feature>
<protein>
    <submittedName>
        <fullName evidence="4">GRB2-related adaptor protein 2</fullName>
    </submittedName>
</protein>
<dbReference type="RefSeq" id="XP_005704339.1">
    <property type="nucleotide sequence ID" value="XM_005704282.1"/>
</dbReference>
<dbReference type="SUPFAM" id="SSF50044">
    <property type="entry name" value="SH3-domain"/>
    <property type="match status" value="1"/>
</dbReference>
<keyword evidence="5" id="KW-1185">Reference proteome</keyword>
<dbReference type="STRING" id="130081.M2XWL3"/>
<dbReference type="InterPro" id="IPR036028">
    <property type="entry name" value="SH3-like_dom_sf"/>
</dbReference>
<dbReference type="InterPro" id="IPR001452">
    <property type="entry name" value="SH3_domain"/>
</dbReference>
<dbReference type="GO" id="GO:0008289">
    <property type="term" value="F:lipid binding"/>
    <property type="evidence" value="ECO:0007669"/>
    <property type="project" value="TreeGrafter"/>
</dbReference>
<dbReference type="GO" id="GO:0006897">
    <property type="term" value="P:endocytosis"/>
    <property type="evidence" value="ECO:0007669"/>
    <property type="project" value="InterPro"/>
</dbReference>
<dbReference type="InterPro" id="IPR046982">
    <property type="entry name" value="BIN3/RVS161-like"/>
</dbReference>
<dbReference type="AlphaFoldDB" id="M2XWL3"/>
<evidence type="ECO:0000313" key="4">
    <source>
        <dbReference type="EMBL" id="EME27819.1"/>
    </source>
</evidence>
<organism evidence="4 5">
    <name type="scientific">Galdieria sulphuraria</name>
    <name type="common">Red alga</name>
    <dbReference type="NCBI Taxonomy" id="130081"/>
    <lineage>
        <taxon>Eukaryota</taxon>
        <taxon>Rhodophyta</taxon>
        <taxon>Bangiophyceae</taxon>
        <taxon>Galdieriales</taxon>
        <taxon>Galdieriaceae</taxon>
        <taxon>Galdieria</taxon>
    </lineage>
</organism>
<evidence type="ECO:0000313" key="5">
    <source>
        <dbReference type="Proteomes" id="UP000030680"/>
    </source>
</evidence>
<dbReference type="EMBL" id="KB454527">
    <property type="protein sequence ID" value="EME27819.1"/>
    <property type="molecule type" value="Genomic_DNA"/>
</dbReference>
<gene>
    <name evidence="4" type="ORF">Gasu_46420</name>
</gene>
<dbReference type="FunFam" id="2.30.30.40:FF:000072">
    <property type="entry name" value="Unconventional Myosin IB"/>
    <property type="match status" value="1"/>
</dbReference>
<dbReference type="Pfam" id="PF00018">
    <property type="entry name" value="SH3_1"/>
    <property type="match status" value="1"/>
</dbReference>
<dbReference type="Proteomes" id="UP000030680">
    <property type="component" value="Unassembled WGS sequence"/>
</dbReference>
<sequence>MQRNSTELQKNALYLLQVLQKVHESLSHFVESLTFQQQQAFVSVILDLDAAQFGLSRVESRLELAKRNVFVETSRDQEVTEVGWDLLGVQRNLYDGFQKIVTYLLDRNRVTQPEVSSTGKVVSGGTEDQITTTNFSKSFRDSQELETQDSNSLGRSVGKNMDFHLQTSCGRSYMIALYNFEGQEADELSFRKGDHIQVVAYDTSGWWLGQLHGKYGLFPANYTRKMHNRHSATW</sequence>
<dbReference type="PRINTS" id="PR00452">
    <property type="entry name" value="SH3DOMAIN"/>
</dbReference>
<dbReference type="GO" id="GO:0015629">
    <property type="term" value="C:actin cytoskeleton"/>
    <property type="evidence" value="ECO:0007669"/>
    <property type="project" value="TreeGrafter"/>
</dbReference>
<dbReference type="GO" id="GO:0097320">
    <property type="term" value="P:plasma membrane tubulation"/>
    <property type="evidence" value="ECO:0007669"/>
    <property type="project" value="TreeGrafter"/>
</dbReference>
<dbReference type="GO" id="GO:0043332">
    <property type="term" value="C:mating projection tip"/>
    <property type="evidence" value="ECO:0007669"/>
    <property type="project" value="TreeGrafter"/>
</dbReference>
<dbReference type="GO" id="GO:0051666">
    <property type="term" value="P:actin cortical patch localization"/>
    <property type="evidence" value="ECO:0007669"/>
    <property type="project" value="InterPro"/>
</dbReference>
<accession>M2XWL3</accession>
<dbReference type="Gene3D" id="2.30.30.40">
    <property type="entry name" value="SH3 Domains"/>
    <property type="match status" value="1"/>
</dbReference>
<dbReference type="PANTHER" id="PTHR47174">
    <property type="entry name" value="BRIDGING INTEGRATOR 3"/>
    <property type="match status" value="1"/>
</dbReference>
<name>M2XWL3_GALSU</name>